<feature type="domain" description="CSC1/OSCA1-like 7TM region" evidence="9">
    <location>
        <begin position="378"/>
        <end position="647"/>
    </location>
</feature>
<feature type="domain" description="CSC1/OSCA1-like N-terminal transmembrane" evidence="10">
    <location>
        <begin position="33"/>
        <end position="104"/>
    </location>
</feature>
<evidence type="ECO:0000256" key="2">
    <source>
        <dbReference type="ARBA" id="ARBA00007779"/>
    </source>
</evidence>
<evidence type="ECO:0000256" key="1">
    <source>
        <dbReference type="ARBA" id="ARBA00004141"/>
    </source>
</evidence>
<evidence type="ECO:0000256" key="5">
    <source>
        <dbReference type="ARBA" id="ARBA00022989"/>
    </source>
</evidence>
<dbReference type="InterPro" id="IPR027815">
    <property type="entry name" value="CSC1/OSCA1-like_cyt"/>
</dbReference>
<feature type="region of interest" description="Disordered" evidence="7">
    <location>
        <begin position="749"/>
        <end position="795"/>
    </location>
</feature>
<feature type="transmembrane region" description="Helical" evidence="8">
    <location>
        <begin position="632"/>
        <end position="649"/>
    </location>
</feature>
<feature type="transmembrane region" description="Helical" evidence="8">
    <location>
        <begin position="374"/>
        <end position="393"/>
    </location>
</feature>
<dbReference type="Pfam" id="PF14703">
    <property type="entry name" value="PHM7_cyt"/>
    <property type="match status" value="1"/>
</dbReference>
<dbReference type="Pfam" id="PF13967">
    <property type="entry name" value="RSN1_TM"/>
    <property type="match status" value="1"/>
</dbReference>
<comment type="similarity">
    <text evidence="2">Belongs to the CSC1 (TC 1.A.17) family.</text>
</comment>
<dbReference type="AlphaFoldDB" id="A0A2T9ZDC7"/>
<feature type="transmembrane region" description="Helical" evidence="8">
    <location>
        <begin position="132"/>
        <end position="151"/>
    </location>
</feature>
<feature type="transmembrane region" description="Helical" evidence="8">
    <location>
        <begin position="38"/>
        <end position="57"/>
    </location>
</feature>
<evidence type="ECO:0000256" key="3">
    <source>
        <dbReference type="ARBA" id="ARBA00022448"/>
    </source>
</evidence>
<evidence type="ECO:0000259" key="9">
    <source>
        <dbReference type="Pfam" id="PF02714"/>
    </source>
</evidence>
<keyword evidence="6 8" id="KW-0472">Membrane</keyword>
<accession>A0A2T9ZDC7</accession>
<keyword evidence="5 8" id="KW-1133">Transmembrane helix</keyword>
<evidence type="ECO:0000313" key="12">
    <source>
        <dbReference type="EMBL" id="PVV02562.1"/>
    </source>
</evidence>
<evidence type="ECO:0000256" key="7">
    <source>
        <dbReference type="SAM" id="MobiDB-lite"/>
    </source>
</evidence>
<dbReference type="EMBL" id="MBFS01000414">
    <property type="protein sequence ID" value="PVV02562.1"/>
    <property type="molecule type" value="Genomic_DNA"/>
</dbReference>
<dbReference type="InterPro" id="IPR003864">
    <property type="entry name" value="CSC1/OSCA1-like_7TM"/>
</dbReference>
<feature type="transmembrane region" description="Helical" evidence="8">
    <location>
        <begin position="506"/>
        <end position="530"/>
    </location>
</feature>
<evidence type="ECO:0008006" key="14">
    <source>
        <dbReference type="Google" id="ProtNLM"/>
    </source>
</evidence>
<gene>
    <name evidence="12" type="ORF">BB560_002981</name>
</gene>
<evidence type="ECO:0000313" key="13">
    <source>
        <dbReference type="Proteomes" id="UP000245609"/>
    </source>
</evidence>
<feature type="transmembrane region" description="Helical" evidence="8">
    <location>
        <begin position="468"/>
        <end position="494"/>
    </location>
</feature>
<dbReference type="Proteomes" id="UP000245609">
    <property type="component" value="Unassembled WGS sequence"/>
</dbReference>
<evidence type="ECO:0000256" key="8">
    <source>
        <dbReference type="SAM" id="Phobius"/>
    </source>
</evidence>
<protein>
    <recommendedName>
        <fullName evidence="14">CSC1/OSCA1-like 7TM region domain-containing protein</fullName>
    </recommendedName>
</protein>
<dbReference type="GO" id="GO:0005886">
    <property type="term" value="C:plasma membrane"/>
    <property type="evidence" value="ECO:0007669"/>
    <property type="project" value="TreeGrafter"/>
</dbReference>
<feature type="domain" description="CSC1/OSCA1-like cytosolic" evidence="11">
    <location>
        <begin position="176"/>
        <end position="365"/>
    </location>
</feature>
<keyword evidence="13" id="KW-1185">Reference proteome</keyword>
<dbReference type="PANTHER" id="PTHR13018:SF5">
    <property type="entry name" value="RE44586P"/>
    <property type="match status" value="1"/>
</dbReference>
<keyword evidence="4 8" id="KW-0812">Transmembrane</keyword>
<organism evidence="12 13">
    <name type="scientific">Smittium megazygosporum</name>
    <dbReference type="NCBI Taxonomy" id="133381"/>
    <lineage>
        <taxon>Eukaryota</taxon>
        <taxon>Fungi</taxon>
        <taxon>Fungi incertae sedis</taxon>
        <taxon>Zoopagomycota</taxon>
        <taxon>Kickxellomycotina</taxon>
        <taxon>Harpellomycetes</taxon>
        <taxon>Harpellales</taxon>
        <taxon>Legeriomycetaceae</taxon>
        <taxon>Smittium</taxon>
    </lineage>
</organism>
<evidence type="ECO:0000256" key="4">
    <source>
        <dbReference type="ARBA" id="ARBA00022692"/>
    </source>
</evidence>
<dbReference type="OrthoDB" id="1689567at2759"/>
<feature type="transmembrane region" description="Helical" evidence="8">
    <location>
        <begin position="575"/>
        <end position="601"/>
    </location>
</feature>
<name>A0A2T9ZDC7_9FUNG</name>
<feature type="transmembrane region" description="Helical" evidence="8">
    <location>
        <begin position="427"/>
        <end position="448"/>
    </location>
</feature>
<dbReference type="GO" id="GO:0005227">
    <property type="term" value="F:calcium-activated cation channel activity"/>
    <property type="evidence" value="ECO:0007669"/>
    <property type="project" value="InterPro"/>
</dbReference>
<reference evidence="12 13" key="1">
    <citation type="journal article" date="2018" name="MBio">
        <title>Comparative Genomics Reveals the Core Gene Toolbox for the Fungus-Insect Symbiosis.</title>
        <authorList>
            <person name="Wang Y."/>
            <person name="Stata M."/>
            <person name="Wang W."/>
            <person name="Stajich J.E."/>
            <person name="White M.M."/>
            <person name="Moncalvo J.M."/>
        </authorList>
    </citation>
    <scope>NUCLEOTIDE SEQUENCE [LARGE SCALE GENOMIC DNA]</scope>
    <source>
        <strain evidence="12 13">SC-DP-2</strain>
    </source>
</reference>
<comment type="subcellular location">
    <subcellularLocation>
        <location evidence="1">Membrane</location>
        <topology evidence="1">Multi-pass membrane protein</topology>
    </subcellularLocation>
</comment>
<evidence type="ECO:0000256" key="6">
    <source>
        <dbReference type="ARBA" id="ARBA00023136"/>
    </source>
</evidence>
<proteinExistence type="inferred from homology"/>
<comment type="caution">
    <text evidence="12">The sequence shown here is derived from an EMBL/GenBank/DDBJ whole genome shotgun (WGS) entry which is preliminary data.</text>
</comment>
<dbReference type="STRING" id="133381.A0A2T9ZDC7"/>
<dbReference type="InterPro" id="IPR032880">
    <property type="entry name" value="CSC1/OSCA1-like_N"/>
</dbReference>
<feature type="transmembrane region" description="Helical" evidence="8">
    <location>
        <begin position="656"/>
        <end position="677"/>
    </location>
</feature>
<evidence type="ECO:0000259" key="10">
    <source>
        <dbReference type="Pfam" id="PF13967"/>
    </source>
</evidence>
<dbReference type="Pfam" id="PF02714">
    <property type="entry name" value="RSN1_7TM"/>
    <property type="match status" value="1"/>
</dbReference>
<sequence>MNFTFLLPLKTPKNIDPPFPGTTPYLAQNFKDLGTQTLFSLFLGSIAFLTFCSLRSFSPSFYAPRSRLKRGAPALLPKGFFAWIPTVWNASEKDILRSVGLDAIHSSKLTPINDLPKFWKAFLSSSLGSNNVLLVHLLFSYFFTGLVYLFTTHFSYQIAYLRWNYLLYLKLSVPVRTVVVSEIPLHLRNPADLKSYFEAAGIGSVQSCTILPSIKNLNLIVERRVNVLTIIEQRYAKLLGNPADAPSYNPNLLLNCFYDRTNSSFETEVQYLLSWAKPKYRNPEYINAWVSKTHVLRDRFFHLDDKISFERSLYHNKISSPSSVGFVTFHSAKSAQTASQLSIYTNPTKLKVHTAPEPRGILWQNINTSLNSKVLYSALISVPILLLLIFWLVPITFLSSLASPEFINSYFPGFLDFLKKNPILNTFFRFTIPSLILSAFNEVVPYFLNYLSFFSGVSSISEQQSDTIVQYFKFLIVSVLLIFTISKVVLSSIFEWIENPSKIPKLLADVLPGVAPFFMGYIALLGIGYYPIRLTRIGALISITIKRLFCKSPRDYASCFGPEYTRWEFLYPPSMLIFTISMTYSSIAPMISVFAVIYFFVAYFISKYMILYVYSPSFESAGYYTYRIIKNMIGGLLVQLLLTLGIFGLRKNVTFFICQLVLVLINLYVMSNVSLYFDYGQKFIPLDMFNKSRSAQFLPYSHREYNSPSFQHNHKGKKNLEEINANNASTPLLNSKLGNFGQANQHDLQSYDFTSNPSSSQNHTSFPGGKSYLNSKVTCGHDSNGGNNGNPSIPHHKQTIVPTSSGGNPVNNAPPNSKKSRIYSDNFNRNESGTSNAATLGLNPGESSFETQNNFEDFANKGVQDTDAIRYSIRGSIHSNVDDDIYNEASSENRVASLIRSLKDRVEYAIQRFSDALKYTFIDQYLSLDLFAINRESIYNPRYRYGSTNSTLRFSEVLQPTEERGVGFGKILETRDPNLSLKNTANAANTANGEFCEDGIHPVDQSSGSSSHEIDVESLGFVSPKPNDFVPERASGNERGLRLLTELRWFGSGTEYGLLPTKHSDYSQPGMTKQFGVLDGSNMPYMYPVLSGSLPYLWLPSRKIQPL</sequence>
<dbReference type="InterPro" id="IPR045122">
    <property type="entry name" value="Csc1-like"/>
</dbReference>
<feature type="compositionally biased region" description="Polar residues" evidence="7">
    <location>
        <begin position="749"/>
        <end position="765"/>
    </location>
</feature>
<evidence type="ECO:0000259" key="11">
    <source>
        <dbReference type="Pfam" id="PF14703"/>
    </source>
</evidence>
<keyword evidence="3" id="KW-0813">Transport</keyword>
<dbReference type="PANTHER" id="PTHR13018">
    <property type="entry name" value="PROBABLE MEMBRANE PROTEIN DUF221-RELATED"/>
    <property type="match status" value="1"/>
</dbReference>